<dbReference type="EMBL" id="JAGTAR010000054">
    <property type="protein sequence ID" value="MBR8538215.1"/>
    <property type="molecule type" value="Genomic_DNA"/>
</dbReference>
<evidence type="ECO:0000256" key="1">
    <source>
        <dbReference type="ARBA" id="ARBA00008779"/>
    </source>
</evidence>
<gene>
    <name evidence="4" type="ORF">KDU71_21770</name>
</gene>
<comment type="similarity">
    <text evidence="1">Belongs to the sulfatase family.</text>
</comment>
<name>A0A941IZX7_9BACT</name>
<keyword evidence="2 4" id="KW-0378">Hydrolase</keyword>
<protein>
    <submittedName>
        <fullName evidence="4">Sulfatase-like hydrolase/transferase</fullName>
    </submittedName>
</protein>
<dbReference type="AlphaFoldDB" id="A0A941IZX7"/>
<evidence type="ECO:0000313" key="4">
    <source>
        <dbReference type="EMBL" id="MBR8538215.1"/>
    </source>
</evidence>
<feature type="domain" description="Sulfatase N-terminal" evidence="3">
    <location>
        <begin position="24"/>
        <end position="144"/>
    </location>
</feature>
<dbReference type="PANTHER" id="PTHR42693:SF53">
    <property type="entry name" value="ENDO-4-O-SULFATASE"/>
    <property type="match status" value="1"/>
</dbReference>
<reference evidence="4" key="1">
    <citation type="journal article" date="2018" name="Int. J. Syst. Evol. Microbiol.">
        <title>Carboxylicivirga sediminis sp. nov., isolated from coastal sediment.</title>
        <authorList>
            <person name="Wang F.Q."/>
            <person name="Ren L.H."/>
            <person name="Zou R.J."/>
            <person name="Sun Y.Z."/>
            <person name="Liu X.J."/>
            <person name="Jiang F."/>
            <person name="Liu L.J."/>
        </authorList>
    </citation>
    <scope>NUCLEOTIDE SEQUENCE</scope>
    <source>
        <strain evidence="4">JR1</strain>
    </source>
</reference>
<dbReference type="Gene3D" id="3.40.720.10">
    <property type="entry name" value="Alkaline Phosphatase, subunit A"/>
    <property type="match status" value="1"/>
</dbReference>
<accession>A0A941IZX7</accession>
<dbReference type="RefSeq" id="WP_212193239.1">
    <property type="nucleotide sequence ID" value="NZ_JAGTAR010000054.1"/>
</dbReference>
<organism evidence="4 5">
    <name type="scientific">Carboxylicivirga sediminis</name>
    <dbReference type="NCBI Taxonomy" id="2006564"/>
    <lineage>
        <taxon>Bacteria</taxon>
        <taxon>Pseudomonadati</taxon>
        <taxon>Bacteroidota</taxon>
        <taxon>Bacteroidia</taxon>
        <taxon>Marinilabiliales</taxon>
        <taxon>Marinilabiliaceae</taxon>
        <taxon>Carboxylicivirga</taxon>
    </lineage>
</organism>
<evidence type="ECO:0000313" key="5">
    <source>
        <dbReference type="Proteomes" id="UP000679220"/>
    </source>
</evidence>
<dbReference type="InterPro" id="IPR000917">
    <property type="entry name" value="Sulfatase_N"/>
</dbReference>
<dbReference type="Proteomes" id="UP000679220">
    <property type="component" value="Unassembled WGS sequence"/>
</dbReference>
<evidence type="ECO:0000259" key="3">
    <source>
        <dbReference type="Pfam" id="PF00884"/>
    </source>
</evidence>
<sequence length="207" mass="23473">MKYLLFFILYTAVIPTCLSQVEKPNVILIMCDDLNDYQGVFGGHPQAQTPHIDAMAAAGVQFINAQSNVPVCQPSRNSLFTGVYPHDSNDFGWTGRTKQSVLKHNKTLMQLFQDNGYYTLGTGKLLHGNHEQQTWDEWGMNTKHNYGPFPFDGEKMVAHPKVPQPYQSIGPVDGSYGRLSTCDSWVYGRDKKPFNYESEDKRDLMQD</sequence>
<dbReference type="InterPro" id="IPR017850">
    <property type="entry name" value="Alkaline_phosphatase_core_sf"/>
</dbReference>
<proteinExistence type="inferred from homology"/>
<dbReference type="Pfam" id="PF00884">
    <property type="entry name" value="Sulfatase"/>
    <property type="match status" value="1"/>
</dbReference>
<dbReference type="PANTHER" id="PTHR42693">
    <property type="entry name" value="ARYLSULFATASE FAMILY MEMBER"/>
    <property type="match status" value="1"/>
</dbReference>
<dbReference type="SUPFAM" id="SSF53649">
    <property type="entry name" value="Alkaline phosphatase-like"/>
    <property type="match status" value="1"/>
</dbReference>
<evidence type="ECO:0000256" key="2">
    <source>
        <dbReference type="ARBA" id="ARBA00022801"/>
    </source>
</evidence>
<dbReference type="GO" id="GO:0004065">
    <property type="term" value="F:arylsulfatase activity"/>
    <property type="evidence" value="ECO:0007669"/>
    <property type="project" value="TreeGrafter"/>
</dbReference>
<comment type="caution">
    <text evidence="4">The sequence shown here is derived from an EMBL/GenBank/DDBJ whole genome shotgun (WGS) entry which is preliminary data.</text>
</comment>
<reference evidence="4" key="2">
    <citation type="submission" date="2021-04" db="EMBL/GenBank/DDBJ databases">
        <authorList>
            <person name="Zhang T."/>
            <person name="Zhang Y."/>
            <person name="Lu D."/>
            <person name="Zuo D."/>
            <person name="Du Z."/>
        </authorList>
    </citation>
    <scope>NUCLEOTIDE SEQUENCE</scope>
    <source>
        <strain evidence="4">JR1</strain>
    </source>
</reference>
<dbReference type="InterPro" id="IPR050738">
    <property type="entry name" value="Sulfatase"/>
</dbReference>
<keyword evidence="5" id="KW-1185">Reference proteome</keyword>